<evidence type="ECO:0000259" key="1">
    <source>
        <dbReference type="PROSITE" id="PS51819"/>
    </source>
</evidence>
<gene>
    <name evidence="2" type="ORF">WCD74_10980</name>
</gene>
<dbReference type="Proteomes" id="UP001385809">
    <property type="component" value="Unassembled WGS sequence"/>
</dbReference>
<dbReference type="PANTHER" id="PTHR33993">
    <property type="entry name" value="GLYOXALASE-RELATED"/>
    <property type="match status" value="1"/>
</dbReference>
<evidence type="ECO:0000313" key="2">
    <source>
        <dbReference type="EMBL" id="MEJ2868293.1"/>
    </source>
</evidence>
<dbReference type="SUPFAM" id="SSF54593">
    <property type="entry name" value="Glyoxalase/Bleomycin resistance protein/Dihydroxybiphenyl dioxygenase"/>
    <property type="match status" value="1"/>
</dbReference>
<organism evidence="2 3">
    <name type="scientific">Actinomycetospora aurantiaca</name>
    <dbReference type="NCBI Taxonomy" id="3129233"/>
    <lineage>
        <taxon>Bacteria</taxon>
        <taxon>Bacillati</taxon>
        <taxon>Actinomycetota</taxon>
        <taxon>Actinomycetes</taxon>
        <taxon>Pseudonocardiales</taxon>
        <taxon>Pseudonocardiaceae</taxon>
        <taxon>Actinomycetospora</taxon>
    </lineage>
</organism>
<dbReference type="CDD" id="cd07247">
    <property type="entry name" value="SgaA_N_like"/>
    <property type="match status" value="1"/>
</dbReference>
<sequence>MDRPAVWIDVTASDASASRTFYGELFGWRIEVDEQLDYGLVDAGGSLAGGIGQAGDASPHPVGVVAYVPVDDVTAAVARAEEAGGSVLVEPWTLPGLGTMAVVGDPDGNRIGLWAAL</sequence>
<feature type="domain" description="VOC" evidence="1">
    <location>
        <begin position="4"/>
        <end position="116"/>
    </location>
</feature>
<protein>
    <submittedName>
        <fullName evidence="2">VOC family protein</fullName>
    </submittedName>
</protein>
<dbReference type="RefSeq" id="WP_337694903.1">
    <property type="nucleotide sequence ID" value="NZ_JBBEGN010000004.1"/>
</dbReference>
<dbReference type="PANTHER" id="PTHR33993:SF14">
    <property type="entry name" value="GB|AAF24581.1"/>
    <property type="match status" value="1"/>
</dbReference>
<comment type="caution">
    <text evidence="2">The sequence shown here is derived from an EMBL/GenBank/DDBJ whole genome shotgun (WGS) entry which is preliminary data.</text>
</comment>
<dbReference type="InterPro" id="IPR029068">
    <property type="entry name" value="Glyas_Bleomycin-R_OHBP_Dase"/>
</dbReference>
<dbReference type="PROSITE" id="PS51819">
    <property type="entry name" value="VOC"/>
    <property type="match status" value="1"/>
</dbReference>
<accession>A0ABU8MLW4</accession>
<dbReference type="Pfam" id="PF00903">
    <property type="entry name" value="Glyoxalase"/>
    <property type="match status" value="1"/>
</dbReference>
<dbReference type="EMBL" id="JBBEGN010000004">
    <property type="protein sequence ID" value="MEJ2868293.1"/>
    <property type="molecule type" value="Genomic_DNA"/>
</dbReference>
<name>A0ABU8MLW4_9PSEU</name>
<dbReference type="Gene3D" id="3.10.180.10">
    <property type="entry name" value="2,3-Dihydroxybiphenyl 1,2-Dioxygenase, domain 1"/>
    <property type="match status" value="1"/>
</dbReference>
<evidence type="ECO:0000313" key="3">
    <source>
        <dbReference type="Proteomes" id="UP001385809"/>
    </source>
</evidence>
<reference evidence="2 3" key="1">
    <citation type="submission" date="2024-03" db="EMBL/GenBank/DDBJ databases">
        <title>Actinomycetospora sp. OC33-EN08, a novel actinomycete isolated from wild orchid (Aerides multiflora).</title>
        <authorList>
            <person name="Suriyachadkun C."/>
        </authorList>
    </citation>
    <scope>NUCLEOTIDE SEQUENCE [LARGE SCALE GENOMIC DNA]</scope>
    <source>
        <strain evidence="2 3">OC33-EN08</strain>
    </source>
</reference>
<dbReference type="InterPro" id="IPR052164">
    <property type="entry name" value="Anthracycline_SecMetBiosynth"/>
</dbReference>
<proteinExistence type="predicted"/>
<dbReference type="InterPro" id="IPR004360">
    <property type="entry name" value="Glyas_Fos-R_dOase_dom"/>
</dbReference>
<dbReference type="InterPro" id="IPR037523">
    <property type="entry name" value="VOC_core"/>
</dbReference>
<keyword evidence="3" id="KW-1185">Reference proteome</keyword>